<proteinExistence type="predicted"/>
<dbReference type="RefSeq" id="WP_085513831.1">
    <property type="nucleotide sequence ID" value="NZ_FXAP01000006.1"/>
</dbReference>
<name>A0A3N2C6B6_9MICO</name>
<protein>
    <recommendedName>
        <fullName evidence="3">Cytochrome C5</fullName>
    </recommendedName>
</protein>
<accession>A0A3N2C6B6</accession>
<reference evidence="1 2" key="1">
    <citation type="submission" date="2018-11" db="EMBL/GenBank/DDBJ databases">
        <title>Sequencing the genomes of 1000 actinobacteria strains.</title>
        <authorList>
            <person name="Klenk H.-P."/>
        </authorList>
    </citation>
    <scope>NUCLEOTIDE SEQUENCE [LARGE SCALE GENOMIC DNA]</scope>
    <source>
        <strain evidence="1 2">DSM 14012</strain>
    </source>
</reference>
<sequence>MTASLTALAEELTRRGLVASPEIEDTFVYGLARFGAIDAEVMLNVDPEPEEQEGEPEPAALADLAQRVLSTPTAEWKVLLDRVASEIEEAVESDEVIETADLRDDLVLRSVIVFIDAVLLSFDAPKQFPDSSVLVQLDADLAFEAVEVEPDEDDEEGVESIKFSTVEELVRRLSM</sequence>
<dbReference type="EMBL" id="RKHL01000001">
    <property type="protein sequence ID" value="ROR83053.1"/>
    <property type="molecule type" value="Genomic_DNA"/>
</dbReference>
<gene>
    <name evidence="1" type="ORF">EDD42_3155</name>
</gene>
<organism evidence="1 2">
    <name type="scientific">Plantibacter flavus</name>
    <dbReference type="NCBI Taxonomy" id="150123"/>
    <lineage>
        <taxon>Bacteria</taxon>
        <taxon>Bacillati</taxon>
        <taxon>Actinomycetota</taxon>
        <taxon>Actinomycetes</taxon>
        <taxon>Micrococcales</taxon>
        <taxon>Microbacteriaceae</taxon>
        <taxon>Plantibacter</taxon>
    </lineage>
</organism>
<evidence type="ECO:0008006" key="3">
    <source>
        <dbReference type="Google" id="ProtNLM"/>
    </source>
</evidence>
<dbReference type="AlphaFoldDB" id="A0A3N2C6B6"/>
<keyword evidence="2" id="KW-1185">Reference proteome</keyword>
<evidence type="ECO:0000313" key="1">
    <source>
        <dbReference type="EMBL" id="ROR83053.1"/>
    </source>
</evidence>
<comment type="caution">
    <text evidence="1">The sequence shown here is derived from an EMBL/GenBank/DDBJ whole genome shotgun (WGS) entry which is preliminary data.</text>
</comment>
<evidence type="ECO:0000313" key="2">
    <source>
        <dbReference type="Proteomes" id="UP000266915"/>
    </source>
</evidence>
<dbReference type="Proteomes" id="UP000266915">
    <property type="component" value="Unassembled WGS sequence"/>
</dbReference>